<gene>
    <name evidence="2" type="ORF">MSAN_00923600</name>
</gene>
<name>A0A8H7DBG2_9AGAR</name>
<reference evidence="2" key="1">
    <citation type="submission" date="2020-05" db="EMBL/GenBank/DDBJ databases">
        <title>Mycena genomes resolve the evolution of fungal bioluminescence.</title>
        <authorList>
            <person name="Tsai I.J."/>
        </authorList>
    </citation>
    <scope>NUCLEOTIDE SEQUENCE</scope>
    <source>
        <strain evidence="2">160909Yilan</strain>
    </source>
</reference>
<proteinExistence type="predicted"/>
<organism evidence="2 3">
    <name type="scientific">Mycena sanguinolenta</name>
    <dbReference type="NCBI Taxonomy" id="230812"/>
    <lineage>
        <taxon>Eukaryota</taxon>
        <taxon>Fungi</taxon>
        <taxon>Dikarya</taxon>
        <taxon>Basidiomycota</taxon>
        <taxon>Agaricomycotina</taxon>
        <taxon>Agaricomycetes</taxon>
        <taxon>Agaricomycetidae</taxon>
        <taxon>Agaricales</taxon>
        <taxon>Marasmiineae</taxon>
        <taxon>Mycenaceae</taxon>
        <taxon>Mycena</taxon>
    </lineage>
</organism>
<dbReference type="EMBL" id="JACAZH010000006">
    <property type="protein sequence ID" value="KAF7366657.1"/>
    <property type="molecule type" value="Genomic_DNA"/>
</dbReference>
<evidence type="ECO:0000313" key="3">
    <source>
        <dbReference type="Proteomes" id="UP000623467"/>
    </source>
</evidence>
<evidence type="ECO:0000256" key="1">
    <source>
        <dbReference type="SAM" id="Coils"/>
    </source>
</evidence>
<dbReference type="AlphaFoldDB" id="A0A8H7DBG2"/>
<evidence type="ECO:0000313" key="2">
    <source>
        <dbReference type="EMBL" id="KAF7366657.1"/>
    </source>
</evidence>
<accession>A0A8H7DBG2</accession>
<sequence>MEASRCPSCGNLFLGSPGPIADVSVTPGTRHYTLLNTNEPPEDSESVFIRSVITESNTRLTRLDDEISKLQEKLKQLEDERAALLSYRTQNTAILSPLRRMPPEVLSEIFSWTLPSINDALGIGYDMAQSPWLLTRVSSRWRAVCLSTASVWSRIAIDYEASGKYSLDLVETQIHRAQYLHIHFYGCAETDAEPQIEMFELLLKHCSRWEELGLGITSAMLPLLAVLRDCIPSLKRLWIQWENSHAEVQSLECFQIAPSLVDFGANTSHHFVSIAFPAQHLTQYRLHGPLQRHLDILALTQNLIQAHIIIEFDDELRVENTNIIRLPHFRWMFVSHSETLDYLEAPILEGFGSCVLPKDIDVDIGHLESFLSRSECPLRRLCLRDCDAHTTAEILEKLEKFLSITELAITDESHSQEDFELLMSTLSLPAVAPQLHTLFFASEEGNDIADYSMYPKMLRTRWEADRSALTNAALLVEDSGLNSGTLQALRELRLEGLDLLILEGRAALREMYAWYYSSSWML</sequence>
<keyword evidence="1" id="KW-0175">Coiled coil</keyword>
<feature type="coiled-coil region" evidence="1">
    <location>
        <begin position="53"/>
        <end position="87"/>
    </location>
</feature>
<dbReference type="OrthoDB" id="3365698at2759"/>
<comment type="caution">
    <text evidence="2">The sequence shown here is derived from an EMBL/GenBank/DDBJ whole genome shotgun (WGS) entry which is preliminary data.</text>
</comment>
<dbReference type="Proteomes" id="UP000623467">
    <property type="component" value="Unassembled WGS sequence"/>
</dbReference>
<protein>
    <submittedName>
        <fullName evidence="2">F-box domain-containing protein</fullName>
    </submittedName>
</protein>
<keyword evidence="3" id="KW-1185">Reference proteome</keyword>